<feature type="compositionally biased region" description="Basic and acidic residues" evidence="1">
    <location>
        <begin position="99"/>
        <end position="115"/>
    </location>
</feature>
<feature type="transmembrane region" description="Helical" evidence="2">
    <location>
        <begin position="53"/>
        <end position="70"/>
    </location>
</feature>
<accession>A0A553JSK2</accession>
<dbReference type="Proteomes" id="UP000318126">
    <property type="component" value="Unassembled WGS sequence"/>
</dbReference>
<keyword evidence="4" id="KW-1185">Reference proteome</keyword>
<reference evidence="4" key="1">
    <citation type="submission" date="2019-07" db="EMBL/GenBank/DDBJ databases">
        <title>Shewanella sp. YLB-08 draft genomic sequence.</title>
        <authorList>
            <person name="Yu L."/>
        </authorList>
    </citation>
    <scope>NUCLEOTIDE SEQUENCE [LARGE SCALE GENOMIC DNA]</scope>
    <source>
        <strain evidence="4">JCM 20706</strain>
    </source>
</reference>
<evidence type="ECO:0000313" key="4">
    <source>
        <dbReference type="Proteomes" id="UP000318126"/>
    </source>
</evidence>
<comment type="caution">
    <text evidence="3">The sequence shown here is derived from an EMBL/GenBank/DDBJ whole genome shotgun (WGS) entry which is preliminary data.</text>
</comment>
<dbReference type="RefSeq" id="WP_143563469.1">
    <property type="nucleotide sequence ID" value="NZ_BMPL01000009.1"/>
</dbReference>
<evidence type="ECO:0000313" key="3">
    <source>
        <dbReference type="EMBL" id="TRY15437.1"/>
    </source>
</evidence>
<name>A0A553JSK2_SHEHA</name>
<evidence type="ECO:0000256" key="1">
    <source>
        <dbReference type="SAM" id="MobiDB-lite"/>
    </source>
</evidence>
<keyword evidence="2" id="KW-1133">Transmembrane helix</keyword>
<keyword evidence="2" id="KW-0472">Membrane</keyword>
<protein>
    <recommendedName>
        <fullName evidence="5">2TM domain-containing protein</fullName>
    </recommendedName>
</protein>
<dbReference type="AlphaFoldDB" id="A0A553JSK2"/>
<dbReference type="EMBL" id="VKGK01000004">
    <property type="protein sequence ID" value="TRY15437.1"/>
    <property type="molecule type" value="Genomic_DNA"/>
</dbReference>
<keyword evidence="2" id="KW-0812">Transmembrane</keyword>
<proteinExistence type="predicted"/>
<sequence length="130" mass="15241">MDTNKTKDKQYLFDNPKNIKRVLYTLYASCFLLVVLDFVIHRHVYHSWENLPLFYPLYGFVGCVVLVFVAKWMRTFLMRPEDYYDNPKDDYDIPDDVDSEHTLKNAADENTHKGQTDQTTNTIGGHDVDA</sequence>
<dbReference type="OrthoDB" id="282116at2"/>
<evidence type="ECO:0000256" key="2">
    <source>
        <dbReference type="SAM" id="Phobius"/>
    </source>
</evidence>
<feature type="compositionally biased region" description="Basic and acidic residues" evidence="1">
    <location>
        <begin position="82"/>
        <end position="91"/>
    </location>
</feature>
<feature type="region of interest" description="Disordered" evidence="1">
    <location>
        <begin position="82"/>
        <end position="130"/>
    </location>
</feature>
<evidence type="ECO:0008006" key="5">
    <source>
        <dbReference type="Google" id="ProtNLM"/>
    </source>
</evidence>
<organism evidence="3 4">
    <name type="scientific">Shewanella hanedai</name>
    <name type="common">Alteromonas hanedai</name>
    <dbReference type="NCBI Taxonomy" id="25"/>
    <lineage>
        <taxon>Bacteria</taxon>
        <taxon>Pseudomonadati</taxon>
        <taxon>Pseudomonadota</taxon>
        <taxon>Gammaproteobacteria</taxon>
        <taxon>Alteromonadales</taxon>
        <taxon>Shewanellaceae</taxon>
        <taxon>Shewanella</taxon>
    </lineage>
</organism>
<gene>
    <name evidence="3" type="ORF">FN961_05080</name>
</gene>
<feature type="transmembrane region" description="Helical" evidence="2">
    <location>
        <begin position="21"/>
        <end position="41"/>
    </location>
</feature>